<dbReference type="EMBL" id="SIDB01000012">
    <property type="protein sequence ID" value="KAI3425126.1"/>
    <property type="molecule type" value="Genomic_DNA"/>
</dbReference>
<feature type="region of interest" description="Disordered" evidence="1">
    <location>
        <begin position="457"/>
        <end position="480"/>
    </location>
</feature>
<dbReference type="OrthoDB" id="539213at2759"/>
<name>A0A9D4TGQ5_CHLVU</name>
<gene>
    <name evidence="2" type="ORF">D9Q98_008898</name>
</gene>
<sequence length="685" mass="72860">MGTSETALKSLFVELPPTRLRSLLKLRDNTGLALVHSAAAAGDVKLLARVLAADASQLEWTDLQRRSPLGVAVASLQPAAAQHICGMYSDALDRQTAAQAALKHLLTELPGSPVSATGVRPCADLARLRGTLAVLLGAGATLAQCTTYLEGGFGEVPLIYTALHRGQPEVAMVLLEHGAAASRGDANDTRPQPLHALALGLAHGGRQLPPQQVLQLVQQLIRQGARIDAKCTTSFYKFDIHLRSSTALGCLVEAAAARTLTSPSLLTILSTIDYLLKCGADPCAADARSGASLTATSAAGMTPLGQLLRHAHYHCIGPCALNAARALLQAGSTLQAAGGGQAWQAVLKQALWCSADHAPRQQALMTELVGVLLGCGCTNDRSHAGLTPLGHLLAAALTELLDRAMVRMEAGRGVVQLEPPTSSRLAQLAQQLLQGGADPNALDVGRATEAALVMRGAMEDESDDEELLPDSDGEDPPHMQPRTQVWCLQRLATRQALASACQSPLRQLIKLHDFQVTNLLLSAGAAAPGDPGMPLLEQVGEEFSLLTYCTCFAQSERRKVVCWALDTAEALLAAGAPTCDISLDVAAPWAWRYTRLVEVVLCGHRWSSAEHCAFPDPFRAAARCLVLINTARGFDVSCSNHSLRRSVARQHQVRRSMPHDLLHHILRLAASPASVWVQMEPEHAF</sequence>
<accession>A0A9D4TGQ5</accession>
<dbReference type="SUPFAM" id="SSF48403">
    <property type="entry name" value="Ankyrin repeat"/>
    <property type="match status" value="1"/>
</dbReference>
<comment type="caution">
    <text evidence="2">The sequence shown here is derived from an EMBL/GenBank/DDBJ whole genome shotgun (WGS) entry which is preliminary data.</text>
</comment>
<dbReference type="Gene3D" id="1.25.40.20">
    <property type="entry name" value="Ankyrin repeat-containing domain"/>
    <property type="match status" value="2"/>
</dbReference>
<organism evidence="2 3">
    <name type="scientific">Chlorella vulgaris</name>
    <name type="common">Green alga</name>
    <dbReference type="NCBI Taxonomy" id="3077"/>
    <lineage>
        <taxon>Eukaryota</taxon>
        <taxon>Viridiplantae</taxon>
        <taxon>Chlorophyta</taxon>
        <taxon>core chlorophytes</taxon>
        <taxon>Trebouxiophyceae</taxon>
        <taxon>Chlorellales</taxon>
        <taxon>Chlorellaceae</taxon>
        <taxon>Chlorella clade</taxon>
        <taxon>Chlorella</taxon>
    </lineage>
</organism>
<protein>
    <submittedName>
        <fullName evidence="2">Uncharacterized protein</fullName>
    </submittedName>
</protein>
<dbReference type="PANTHER" id="PTHR24133:SF40">
    <property type="entry name" value="ANKYRIN REPEAT DOMAIN 44"/>
    <property type="match status" value="1"/>
</dbReference>
<keyword evidence="3" id="KW-1185">Reference proteome</keyword>
<proteinExistence type="predicted"/>
<feature type="compositionally biased region" description="Acidic residues" evidence="1">
    <location>
        <begin position="459"/>
        <end position="474"/>
    </location>
</feature>
<reference evidence="2" key="2">
    <citation type="submission" date="2020-11" db="EMBL/GenBank/DDBJ databases">
        <authorList>
            <person name="Cecchin M."/>
            <person name="Marcolungo L."/>
            <person name="Rossato M."/>
            <person name="Girolomoni L."/>
            <person name="Cosentino E."/>
            <person name="Cuine S."/>
            <person name="Li-Beisson Y."/>
            <person name="Delledonne M."/>
            <person name="Ballottari M."/>
        </authorList>
    </citation>
    <scope>NUCLEOTIDE SEQUENCE</scope>
    <source>
        <strain evidence="2">211/11P</strain>
        <tissue evidence="2">Whole cell</tissue>
    </source>
</reference>
<dbReference type="InterPro" id="IPR052391">
    <property type="entry name" value="E3_Ligase-Neurotoxin"/>
</dbReference>
<reference evidence="2" key="1">
    <citation type="journal article" date="2019" name="Plant J.">
        <title>Chlorella vulgaris genome assembly and annotation reveals the molecular basis for metabolic acclimation to high light conditions.</title>
        <authorList>
            <person name="Cecchin M."/>
            <person name="Marcolungo L."/>
            <person name="Rossato M."/>
            <person name="Girolomoni L."/>
            <person name="Cosentino E."/>
            <person name="Cuine S."/>
            <person name="Li-Beisson Y."/>
            <person name="Delledonne M."/>
            <person name="Ballottari M."/>
        </authorList>
    </citation>
    <scope>NUCLEOTIDE SEQUENCE</scope>
    <source>
        <strain evidence="2">211/11P</strain>
    </source>
</reference>
<evidence type="ECO:0000313" key="2">
    <source>
        <dbReference type="EMBL" id="KAI3425126.1"/>
    </source>
</evidence>
<dbReference type="Proteomes" id="UP001055712">
    <property type="component" value="Unassembled WGS sequence"/>
</dbReference>
<dbReference type="InterPro" id="IPR036770">
    <property type="entry name" value="Ankyrin_rpt-contain_sf"/>
</dbReference>
<dbReference type="AlphaFoldDB" id="A0A9D4TGQ5"/>
<evidence type="ECO:0000256" key="1">
    <source>
        <dbReference type="SAM" id="MobiDB-lite"/>
    </source>
</evidence>
<evidence type="ECO:0000313" key="3">
    <source>
        <dbReference type="Proteomes" id="UP001055712"/>
    </source>
</evidence>
<dbReference type="PANTHER" id="PTHR24133">
    <property type="entry name" value="ANKYRIN DOMAIN-CONTAINING"/>
    <property type="match status" value="1"/>
</dbReference>